<dbReference type="SUPFAM" id="SSF56281">
    <property type="entry name" value="Metallo-hydrolase/oxidoreductase"/>
    <property type="match status" value="1"/>
</dbReference>
<protein>
    <submittedName>
        <fullName evidence="3">L-ascorbate metabolism protein UlaG, beta-lactamase superfamily</fullName>
    </submittedName>
</protein>
<feature type="domain" description="Metallo-beta-lactamase" evidence="2">
    <location>
        <begin position="19"/>
        <end position="221"/>
    </location>
</feature>
<dbReference type="Gene3D" id="3.60.15.10">
    <property type="entry name" value="Ribonuclease Z/Hydroxyacylglutathione hydrolase-like"/>
    <property type="match status" value="1"/>
</dbReference>
<comment type="caution">
    <text evidence="3">The sequence shown here is derived from an EMBL/GenBank/DDBJ whole genome shotgun (WGS) entry which is preliminary data.</text>
</comment>
<evidence type="ECO:0000259" key="2">
    <source>
        <dbReference type="Pfam" id="PF12706"/>
    </source>
</evidence>
<dbReference type="GO" id="GO:0016787">
    <property type="term" value="F:hydrolase activity"/>
    <property type="evidence" value="ECO:0007669"/>
    <property type="project" value="UniProtKB-KW"/>
</dbReference>
<dbReference type="InterPro" id="IPR036866">
    <property type="entry name" value="RibonucZ/Hydroxyglut_hydro"/>
</dbReference>
<evidence type="ECO:0000313" key="4">
    <source>
        <dbReference type="Proteomes" id="UP000226420"/>
    </source>
</evidence>
<dbReference type="InterPro" id="IPR050114">
    <property type="entry name" value="UPF0173_UPF0282_UlaG_hydrolase"/>
</dbReference>
<accession>A0AAJ4WDG5</accession>
<name>A0AAJ4WDG5_9GAMM</name>
<dbReference type="PANTHER" id="PTHR43546">
    <property type="entry name" value="UPF0173 METAL-DEPENDENT HYDROLASE MJ1163-RELATED"/>
    <property type="match status" value="1"/>
</dbReference>
<dbReference type="InterPro" id="IPR001279">
    <property type="entry name" value="Metallo-B-lactamas"/>
</dbReference>
<sequence length="258" mass="28772">MNITQIRNATLLINYGNKRFLVDPMLADKHAYSGFPGTVRSELRNPMVALPVSLETLLDVDAIIVTHTHPDHWDDAAAHLIPKDKLIFVQNKNDEKILLSQGFTNLNVLTELTTFDGVSLIKTQCQHGSDEAYANPQMAARLGDAIGVVFKHPNEKTLYLVGDSIWTRAVEENLHIYNPGVVILNAGWAHVLEFGPIIMGCEDILKTHHILPQAKIIATHMEAINHCILTRQQLKDYVIVNQFSDAVNIPEDGETIIC</sequence>
<reference evidence="3 4" key="1">
    <citation type="submission" date="2016-10" db="EMBL/GenBank/DDBJ databases">
        <authorList>
            <person name="Varghese N."/>
            <person name="Submissions S."/>
        </authorList>
    </citation>
    <scope>NUCLEOTIDE SEQUENCE [LARGE SCALE GENOMIC DNA]</scope>
    <source>
        <strain evidence="3 4">DSM 5563</strain>
    </source>
</reference>
<dbReference type="AlphaFoldDB" id="A0AAJ4WDG5"/>
<keyword evidence="1" id="KW-0378">Hydrolase</keyword>
<dbReference type="Pfam" id="PF12706">
    <property type="entry name" value="Lactamase_B_2"/>
    <property type="match status" value="1"/>
</dbReference>
<dbReference type="EMBL" id="FOLW01000017">
    <property type="protein sequence ID" value="SFD42122.1"/>
    <property type="molecule type" value="Genomic_DNA"/>
</dbReference>
<organism evidence="3 4">
    <name type="scientific">Pragia fontium DSM 5563 = ATCC 49100</name>
    <dbReference type="NCBI Taxonomy" id="1122977"/>
    <lineage>
        <taxon>Bacteria</taxon>
        <taxon>Pseudomonadati</taxon>
        <taxon>Pseudomonadota</taxon>
        <taxon>Gammaproteobacteria</taxon>
        <taxon>Enterobacterales</taxon>
        <taxon>Budviciaceae</taxon>
        <taxon>Pragia</taxon>
    </lineage>
</organism>
<gene>
    <name evidence="3" type="ORF">SAMN02745723_11739</name>
</gene>
<evidence type="ECO:0000256" key="1">
    <source>
        <dbReference type="ARBA" id="ARBA00022801"/>
    </source>
</evidence>
<dbReference type="Proteomes" id="UP000226420">
    <property type="component" value="Unassembled WGS sequence"/>
</dbReference>
<dbReference type="RefSeq" id="WP_074824892.1">
    <property type="nucleotide sequence ID" value="NZ_FOLW01000017.1"/>
</dbReference>
<evidence type="ECO:0000313" key="3">
    <source>
        <dbReference type="EMBL" id="SFD42122.1"/>
    </source>
</evidence>
<dbReference type="PANTHER" id="PTHR43546:SF9">
    <property type="entry name" value="L-ASCORBATE-6-PHOSPHATE LACTONASE ULAG-RELATED"/>
    <property type="match status" value="1"/>
</dbReference>
<proteinExistence type="predicted"/>